<dbReference type="Proteomes" id="UP000009022">
    <property type="component" value="Unassembled WGS sequence"/>
</dbReference>
<dbReference type="Pfam" id="PF01553">
    <property type="entry name" value="Acyltransferase"/>
    <property type="match status" value="1"/>
</dbReference>
<feature type="region of interest" description="Disordered" evidence="2">
    <location>
        <begin position="423"/>
        <end position="450"/>
    </location>
</feature>
<dbReference type="GeneID" id="6757647"/>
<feature type="compositionally biased region" description="Polar residues" evidence="2">
    <location>
        <begin position="423"/>
        <end position="440"/>
    </location>
</feature>
<sequence length="798" mass="92326">MTPKQLTQPLQGWRRRDTSYYVIDTLTHFFASNFIFITNKNIIIRIFKCHLFMPNLVFTNIKKQSIFDRYLRERYRHGSSIIIFALGFHKVTIIGKLASPEEASIIVAAPHSSFYDVLLIQYCRFFASIGKQEFLNNPILRSISSINQGIYVSRSSSSTEKESINKIVGNPNKSAIKWPQLLIFPEGAFVPGVPVQPVTIRYLNELDTYTYVFGGYSRNLSIPVTDCAYEDACLCINATAYHLPRESGLIEFSKLNRELGLSFSDAKCHLQKFASIDLNRDGKIDIEELAHYLQLEMSCLLPIFSLLDWNTAFTKIDQIGQKDENDFQDFMLQLFPYLSSDQIRTFLLYLLEQHGDGITVAWLSNSSSGYESDLTTRTSQSVTARDKLKKESQEYKIYWSPALYLEIFATDKFMDEDKALSSESNCSEQSLEDSQMQSEASKTDEGTDQDVCCSTTSAEMKEMKSSMASKHQLLLEFKIKELIETEKSYVSDLDILIKHYLHPFQNDWKIMMDVGDSDEIFLNIDEIWEFQAWVTYLYFDELFNPCHSFLRSLESCKGNLVRICATFITKDCLNGFENIYGKYICSYDKAVATLQRIMKEDTIETFLNECRENTGTNLSLESYLVKPLQRLLKYKLILEEILKYLDGSVKDQGIVKAAIEFMSTIADRVNESKKLYDMANSIQCITNLQENYGDFIMEGKFHKLWPRKERKLFLFEKALLLTKPRPHDKYMVKACIPLNLIYVNIHETKDDIMMMTTISSSLSSKNKKPIQYRAENRTICCRWVNEMKQRIKSMNEDP</sequence>
<dbReference type="GO" id="GO:0042171">
    <property type="term" value="F:lysophosphatidic acid acyltransferase activity"/>
    <property type="evidence" value="ECO:0000318"/>
    <property type="project" value="GO_Central"/>
</dbReference>
<feature type="domain" description="DH" evidence="3">
    <location>
        <begin position="474"/>
        <end position="672"/>
    </location>
</feature>
<dbReference type="SUPFAM" id="SSF47473">
    <property type="entry name" value="EF-hand"/>
    <property type="match status" value="1"/>
</dbReference>
<dbReference type="Gene3D" id="1.20.900.10">
    <property type="entry name" value="Dbl homology (DH) domain"/>
    <property type="match status" value="1"/>
</dbReference>
<dbReference type="GO" id="GO:0005085">
    <property type="term" value="F:guanyl-nucleotide exchange factor activity"/>
    <property type="evidence" value="ECO:0007669"/>
    <property type="project" value="InterPro"/>
</dbReference>
<proteinExistence type="predicted"/>
<organism evidence="5 6">
    <name type="scientific">Trichoplax adhaerens</name>
    <name type="common">Trichoplax reptans</name>
    <dbReference type="NCBI Taxonomy" id="10228"/>
    <lineage>
        <taxon>Eukaryota</taxon>
        <taxon>Metazoa</taxon>
        <taxon>Placozoa</taxon>
        <taxon>Uniplacotomia</taxon>
        <taxon>Trichoplacea</taxon>
        <taxon>Trichoplacidae</taxon>
        <taxon>Trichoplax</taxon>
    </lineage>
</organism>
<dbReference type="SUPFAM" id="SSF69593">
    <property type="entry name" value="Glycerol-3-phosphate (1)-acyltransferase"/>
    <property type="match status" value="1"/>
</dbReference>
<dbReference type="SUPFAM" id="SSF50729">
    <property type="entry name" value="PH domain-like"/>
    <property type="match status" value="1"/>
</dbReference>
<evidence type="ECO:0000256" key="2">
    <source>
        <dbReference type="SAM" id="MobiDB-lite"/>
    </source>
</evidence>
<name>B3S800_TRIAD</name>
<dbReference type="Gene3D" id="2.30.29.30">
    <property type="entry name" value="Pleckstrin-homology domain (PH domain)/Phosphotyrosine-binding domain (PTB)"/>
    <property type="match status" value="1"/>
</dbReference>
<dbReference type="PANTHER" id="PTHR45834:SF3">
    <property type="entry name" value="RHO GUANINE NUCLEOTIDE EXCHANGE FACTOR 3, ISOFORM L"/>
    <property type="match status" value="1"/>
</dbReference>
<evidence type="ECO:0000313" key="5">
    <source>
        <dbReference type="EMBL" id="EDV21105.1"/>
    </source>
</evidence>
<dbReference type="RefSeq" id="XP_002116435.1">
    <property type="nucleotide sequence ID" value="XM_002116399.1"/>
</dbReference>
<dbReference type="PhylomeDB" id="B3S800"/>
<evidence type="ECO:0000313" key="6">
    <source>
        <dbReference type="Proteomes" id="UP000009022"/>
    </source>
</evidence>
<dbReference type="CDD" id="cd00160">
    <property type="entry name" value="RhoGEF"/>
    <property type="match status" value="1"/>
</dbReference>
<evidence type="ECO:0000259" key="3">
    <source>
        <dbReference type="PROSITE" id="PS50010"/>
    </source>
</evidence>
<dbReference type="AlphaFoldDB" id="B3S800"/>
<dbReference type="InterPro" id="IPR000219">
    <property type="entry name" value="DH_dom"/>
</dbReference>
<dbReference type="EMBL" id="DS985255">
    <property type="protein sequence ID" value="EDV21105.1"/>
    <property type="molecule type" value="Genomic_DNA"/>
</dbReference>
<dbReference type="OrthoDB" id="272512at2759"/>
<dbReference type="KEGG" id="tad:TRIADDRAFT_60357"/>
<dbReference type="PROSITE" id="PS00018">
    <property type="entry name" value="EF_HAND_1"/>
    <property type="match status" value="1"/>
</dbReference>
<dbReference type="PROSITE" id="PS50010">
    <property type="entry name" value="DH_2"/>
    <property type="match status" value="1"/>
</dbReference>
<dbReference type="InterPro" id="IPR055251">
    <property type="entry name" value="SOS1_NGEF_PH"/>
</dbReference>
<dbReference type="PANTHER" id="PTHR45834">
    <property type="entry name" value="RHO GUANINE NUCLEOTIDE EXCHANGE FACTOR 9-RELATED"/>
    <property type="match status" value="1"/>
</dbReference>
<dbReference type="InterPro" id="IPR011992">
    <property type="entry name" value="EF-hand-dom_pair"/>
</dbReference>
<dbReference type="eggNOG" id="KOG3518">
    <property type="taxonomic scope" value="Eukaryota"/>
</dbReference>
<dbReference type="CTD" id="6757647"/>
<dbReference type="eggNOG" id="KOG4666">
    <property type="taxonomic scope" value="Eukaryota"/>
</dbReference>
<dbReference type="SUPFAM" id="SSF48065">
    <property type="entry name" value="DBL homology domain (DH-domain)"/>
    <property type="match status" value="1"/>
</dbReference>
<dbReference type="STRING" id="10228.B3S800"/>
<feature type="domain" description="EF-hand" evidence="4">
    <location>
        <begin position="273"/>
        <end position="299"/>
    </location>
</feature>
<dbReference type="HOGENOM" id="CLU_352470_0_0_1"/>
<dbReference type="InterPro" id="IPR002048">
    <property type="entry name" value="EF_hand_dom"/>
</dbReference>
<evidence type="ECO:0000259" key="4">
    <source>
        <dbReference type="PROSITE" id="PS50222"/>
    </source>
</evidence>
<keyword evidence="1" id="KW-0106">Calcium</keyword>
<dbReference type="GO" id="GO:0005783">
    <property type="term" value="C:endoplasmic reticulum"/>
    <property type="evidence" value="ECO:0000318"/>
    <property type="project" value="GO_Central"/>
</dbReference>
<dbReference type="InterPro" id="IPR002123">
    <property type="entry name" value="Plipid/glycerol_acylTrfase"/>
</dbReference>
<dbReference type="PROSITE" id="PS50222">
    <property type="entry name" value="EF_HAND_2"/>
    <property type="match status" value="1"/>
</dbReference>
<dbReference type="SMART" id="SM00563">
    <property type="entry name" value="PlsC"/>
    <property type="match status" value="1"/>
</dbReference>
<dbReference type="InterPro" id="IPR053086">
    <property type="entry name" value="RhoGEF_domain"/>
</dbReference>
<dbReference type="Pfam" id="PF00621">
    <property type="entry name" value="RhoGEF"/>
    <property type="match status" value="1"/>
</dbReference>
<protein>
    <submittedName>
        <fullName evidence="5">Uncharacterized protein</fullName>
    </submittedName>
</protein>
<reference evidence="5 6" key="1">
    <citation type="journal article" date="2008" name="Nature">
        <title>The Trichoplax genome and the nature of placozoans.</title>
        <authorList>
            <person name="Srivastava M."/>
            <person name="Begovic E."/>
            <person name="Chapman J."/>
            <person name="Putnam N.H."/>
            <person name="Hellsten U."/>
            <person name="Kawashima T."/>
            <person name="Kuo A."/>
            <person name="Mitros T."/>
            <person name="Salamov A."/>
            <person name="Carpenter M.L."/>
            <person name="Signorovitch A.Y."/>
            <person name="Moreno M.A."/>
            <person name="Kamm K."/>
            <person name="Grimwood J."/>
            <person name="Schmutz J."/>
            <person name="Shapiro H."/>
            <person name="Grigoriev I.V."/>
            <person name="Buss L.W."/>
            <person name="Schierwater B."/>
            <person name="Dellaporta S.L."/>
            <person name="Rokhsar D.S."/>
        </authorList>
    </citation>
    <scope>NUCLEOTIDE SEQUENCE [LARGE SCALE GENOMIC DNA]</scope>
    <source>
        <strain evidence="5 6">Grell-BS-1999</strain>
    </source>
</reference>
<keyword evidence="6" id="KW-1185">Reference proteome</keyword>
<dbReference type="SMART" id="SM00325">
    <property type="entry name" value="RhoGEF"/>
    <property type="match status" value="1"/>
</dbReference>
<accession>B3S800</accession>
<dbReference type="InterPro" id="IPR018247">
    <property type="entry name" value="EF_Hand_1_Ca_BS"/>
</dbReference>
<evidence type="ECO:0000256" key="1">
    <source>
        <dbReference type="ARBA" id="ARBA00022837"/>
    </source>
</evidence>
<gene>
    <name evidence="5" type="ORF">TRIADDRAFT_60357</name>
</gene>
<dbReference type="GO" id="GO:0005509">
    <property type="term" value="F:calcium ion binding"/>
    <property type="evidence" value="ECO:0007669"/>
    <property type="project" value="InterPro"/>
</dbReference>
<dbReference type="Pfam" id="PF22697">
    <property type="entry name" value="SOS1_NGEF_PH"/>
    <property type="match status" value="1"/>
</dbReference>
<dbReference type="InterPro" id="IPR035899">
    <property type="entry name" value="DBL_dom_sf"/>
</dbReference>
<dbReference type="Gene3D" id="1.10.238.10">
    <property type="entry name" value="EF-hand"/>
    <property type="match status" value="1"/>
</dbReference>
<dbReference type="InParanoid" id="B3S800"/>
<dbReference type="InterPro" id="IPR011993">
    <property type="entry name" value="PH-like_dom_sf"/>
</dbReference>